<feature type="compositionally biased region" description="Basic and acidic residues" evidence="1">
    <location>
        <begin position="74"/>
        <end position="83"/>
    </location>
</feature>
<evidence type="ECO:0000256" key="1">
    <source>
        <dbReference type="SAM" id="MobiDB-lite"/>
    </source>
</evidence>
<dbReference type="AlphaFoldDB" id="A0A834IJA7"/>
<organism evidence="2 3">
    <name type="scientific">Rhynchophorus ferrugineus</name>
    <name type="common">Red palm weevil</name>
    <name type="synonym">Curculio ferrugineus</name>
    <dbReference type="NCBI Taxonomy" id="354439"/>
    <lineage>
        <taxon>Eukaryota</taxon>
        <taxon>Metazoa</taxon>
        <taxon>Ecdysozoa</taxon>
        <taxon>Arthropoda</taxon>
        <taxon>Hexapoda</taxon>
        <taxon>Insecta</taxon>
        <taxon>Pterygota</taxon>
        <taxon>Neoptera</taxon>
        <taxon>Endopterygota</taxon>
        <taxon>Coleoptera</taxon>
        <taxon>Polyphaga</taxon>
        <taxon>Cucujiformia</taxon>
        <taxon>Curculionidae</taxon>
        <taxon>Dryophthorinae</taxon>
        <taxon>Rhynchophorus</taxon>
    </lineage>
</organism>
<dbReference type="Proteomes" id="UP000625711">
    <property type="component" value="Unassembled WGS sequence"/>
</dbReference>
<name>A0A834IJA7_RHYFE</name>
<reference evidence="2" key="1">
    <citation type="submission" date="2020-08" db="EMBL/GenBank/DDBJ databases">
        <title>Genome sequencing and assembly of the red palm weevil Rhynchophorus ferrugineus.</title>
        <authorList>
            <person name="Dias G.B."/>
            <person name="Bergman C.M."/>
            <person name="Manee M."/>
        </authorList>
    </citation>
    <scope>NUCLEOTIDE SEQUENCE</scope>
    <source>
        <strain evidence="2">AA-2017</strain>
        <tissue evidence="2">Whole larva</tissue>
    </source>
</reference>
<comment type="caution">
    <text evidence="2">The sequence shown here is derived from an EMBL/GenBank/DDBJ whole genome shotgun (WGS) entry which is preliminary data.</text>
</comment>
<proteinExistence type="predicted"/>
<sequence>MQSYYCHRINHFRQMANANGPPLLRPLTSPLPPSVQHSIFKVVGRATDPGGISYNSRPRGVRQNEGSTRAAKMTGERTRERDLLTAAAAAD</sequence>
<evidence type="ECO:0000313" key="3">
    <source>
        <dbReference type="Proteomes" id="UP000625711"/>
    </source>
</evidence>
<keyword evidence="3" id="KW-1185">Reference proteome</keyword>
<dbReference type="EMBL" id="JAACXV010000210">
    <property type="protein sequence ID" value="KAF7281949.1"/>
    <property type="molecule type" value="Genomic_DNA"/>
</dbReference>
<evidence type="ECO:0000313" key="2">
    <source>
        <dbReference type="EMBL" id="KAF7281949.1"/>
    </source>
</evidence>
<protein>
    <submittedName>
        <fullName evidence="2">Uncharacterized protein</fullName>
    </submittedName>
</protein>
<feature type="region of interest" description="Disordered" evidence="1">
    <location>
        <begin position="50"/>
        <end position="91"/>
    </location>
</feature>
<accession>A0A834IJA7</accession>
<gene>
    <name evidence="2" type="ORF">GWI33_003971</name>
</gene>